<reference evidence="2" key="1">
    <citation type="journal article" date="2019" name="Int. J. Syst. Evol. Microbiol.">
        <title>The Global Catalogue of Microorganisms (GCM) 10K type strain sequencing project: providing services to taxonomists for standard genome sequencing and annotation.</title>
        <authorList>
            <consortium name="The Broad Institute Genomics Platform"/>
            <consortium name="The Broad Institute Genome Sequencing Center for Infectious Disease"/>
            <person name="Wu L."/>
            <person name="Ma J."/>
        </authorList>
    </citation>
    <scope>NUCLEOTIDE SEQUENCE [LARGE SCALE GENOMIC DNA]</scope>
    <source>
        <strain evidence="2">CCM 7282</strain>
    </source>
</reference>
<dbReference type="InterPro" id="IPR029058">
    <property type="entry name" value="AB_hydrolase_fold"/>
</dbReference>
<protein>
    <recommendedName>
        <fullName evidence="3">Alpha/beta hydrolase</fullName>
    </recommendedName>
</protein>
<gene>
    <name evidence="1" type="ORF">GCM10007216_04490</name>
</gene>
<dbReference type="RefSeq" id="WP_062444938.1">
    <property type="nucleotide sequence ID" value="NZ_BMCJ01000001.1"/>
</dbReference>
<evidence type="ECO:0000313" key="1">
    <source>
        <dbReference type="EMBL" id="GGC77094.1"/>
    </source>
</evidence>
<dbReference type="Gene3D" id="3.40.50.1820">
    <property type="entry name" value="alpha/beta hydrolase"/>
    <property type="match status" value="1"/>
</dbReference>
<comment type="caution">
    <text evidence="1">The sequence shown here is derived from an EMBL/GenBank/DDBJ whole genome shotgun (WGS) entry which is preliminary data.</text>
</comment>
<dbReference type="SUPFAM" id="SSF53474">
    <property type="entry name" value="alpha/beta-Hydrolases"/>
    <property type="match status" value="1"/>
</dbReference>
<dbReference type="Proteomes" id="UP000619534">
    <property type="component" value="Unassembled WGS sequence"/>
</dbReference>
<organism evidence="1 2">
    <name type="scientific">Thalassobacillus devorans</name>
    <dbReference type="NCBI Taxonomy" id="279813"/>
    <lineage>
        <taxon>Bacteria</taxon>
        <taxon>Bacillati</taxon>
        <taxon>Bacillota</taxon>
        <taxon>Bacilli</taxon>
        <taxon>Bacillales</taxon>
        <taxon>Bacillaceae</taxon>
        <taxon>Thalassobacillus</taxon>
    </lineage>
</organism>
<accession>A0ABQ1NHE5</accession>
<dbReference type="InterPro" id="IPR017018">
    <property type="entry name" value="UCP033634"/>
</dbReference>
<sequence length="211" mass="24284">MKVEEKEILNGDKKLKFTHIQNNSNKVCFMFSGAGYTYDKPLFYYSTMKLIEDKVDIIHVHYNYSNNVLNLPITKLAKVITSDVYPIIEDVLARHEYEGVVFLGKSLGTIPIIDQLLAEFSESKFILLTPLLKYDVFMKILLESPRDLLVITGKSDHHYFVEKVEALDQKENIMVKEFEGANHYLEVEPFNTIGSISILSETIHAISKYIK</sequence>
<proteinExistence type="predicted"/>
<dbReference type="EMBL" id="BMCJ01000001">
    <property type="protein sequence ID" value="GGC77094.1"/>
    <property type="molecule type" value="Genomic_DNA"/>
</dbReference>
<keyword evidence="2" id="KW-1185">Reference proteome</keyword>
<evidence type="ECO:0008006" key="3">
    <source>
        <dbReference type="Google" id="ProtNLM"/>
    </source>
</evidence>
<evidence type="ECO:0000313" key="2">
    <source>
        <dbReference type="Proteomes" id="UP000619534"/>
    </source>
</evidence>
<name>A0ABQ1NHE5_9BACI</name>
<dbReference type="PIRSF" id="PIRSF033634">
    <property type="entry name" value="UCP033634"/>
    <property type="match status" value="1"/>
</dbReference>